<dbReference type="Pfam" id="PF20520">
    <property type="entry name" value="Ac45-VOA1_TM"/>
    <property type="match status" value="1"/>
</dbReference>
<dbReference type="RefSeq" id="XP_032819165.1">
    <property type="nucleotide sequence ID" value="XM_032963274.1"/>
</dbReference>
<dbReference type="GO" id="GO:0012505">
    <property type="term" value="C:endomembrane system"/>
    <property type="evidence" value="ECO:0007669"/>
    <property type="project" value="UniProtKB-ARBA"/>
</dbReference>
<evidence type="ECO:0000256" key="5">
    <source>
        <dbReference type="ARBA" id="ARBA00023136"/>
    </source>
</evidence>
<evidence type="ECO:0000313" key="11">
    <source>
        <dbReference type="RefSeq" id="XP_032819165.1"/>
    </source>
</evidence>
<dbReference type="GO" id="GO:0030659">
    <property type="term" value="C:cytoplasmic vesicle membrane"/>
    <property type="evidence" value="ECO:0007669"/>
    <property type="project" value="UniProtKB-ARBA"/>
</dbReference>
<comment type="similarity">
    <text evidence="2">Belongs to the vacuolar ATPase subunit S1 family.</text>
</comment>
<accession>A0AAJ7TLM1</accession>
<protein>
    <submittedName>
        <fullName evidence="11">V-type proton ATPase subunit S1-like</fullName>
    </submittedName>
</protein>
<dbReference type="Pfam" id="PF05827">
    <property type="entry name" value="VAS1_LD"/>
    <property type="match status" value="1"/>
</dbReference>
<feature type="signal peptide" evidence="7">
    <location>
        <begin position="1"/>
        <end position="24"/>
    </location>
</feature>
<feature type="domain" description="V-type proton ATPase subunit S1/VOA1 transmembrane" evidence="9">
    <location>
        <begin position="421"/>
        <end position="459"/>
    </location>
</feature>
<keyword evidence="4 6" id="KW-1133">Transmembrane helix</keyword>
<evidence type="ECO:0000256" key="3">
    <source>
        <dbReference type="ARBA" id="ARBA00022692"/>
    </source>
</evidence>
<evidence type="ECO:0000256" key="7">
    <source>
        <dbReference type="SAM" id="SignalP"/>
    </source>
</evidence>
<evidence type="ECO:0000313" key="10">
    <source>
        <dbReference type="Proteomes" id="UP001318040"/>
    </source>
</evidence>
<dbReference type="PANTHER" id="PTHR12471:SF6">
    <property type="entry name" value="ATPASE H+ TRANSPORTING ACCESSORY PROTEIN 1"/>
    <property type="match status" value="1"/>
</dbReference>
<dbReference type="KEGG" id="pmrn:116947475"/>
<keyword evidence="7" id="KW-0732">Signal</keyword>
<dbReference type="PANTHER" id="PTHR12471">
    <property type="entry name" value="VACUOLAR ATP SYNTHASE SUBUNIT S1"/>
    <property type="match status" value="1"/>
</dbReference>
<feature type="chain" id="PRO_5042514694" evidence="7">
    <location>
        <begin position="25"/>
        <end position="471"/>
    </location>
</feature>
<evidence type="ECO:0000259" key="8">
    <source>
        <dbReference type="Pfam" id="PF05827"/>
    </source>
</evidence>
<dbReference type="GO" id="GO:0098588">
    <property type="term" value="C:bounding membrane of organelle"/>
    <property type="evidence" value="ECO:0007669"/>
    <property type="project" value="UniProtKB-ARBA"/>
</dbReference>
<evidence type="ECO:0000256" key="6">
    <source>
        <dbReference type="SAM" id="Phobius"/>
    </source>
</evidence>
<dbReference type="GO" id="GO:0001671">
    <property type="term" value="F:ATPase activator activity"/>
    <property type="evidence" value="ECO:0007669"/>
    <property type="project" value="TreeGrafter"/>
</dbReference>
<feature type="domain" description="V-type proton ATPase subunit S1 luminal" evidence="8">
    <location>
        <begin position="257"/>
        <end position="406"/>
    </location>
</feature>
<name>A0AAJ7TLM1_PETMA</name>
<dbReference type="Proteomes" id="UP001318040">
    <property type="component" value="Chromosome 30"/>
</dbReference>
<keyword evidence="3 6" id="KW-0812">Transmembrane</keyword>
<dbReference type="InterPro" id="IPR046755">
    <property type="entry name" value="VAS1_LD"/>
</dbReference>
<dbReference type="InterPro" id="IPR046756">
    <property type="entry name" value="VAS1/VOA1_TM"/>
</dbReference>
<comment type="subcellular location">
    <subcellularLocation>
        <location evidence="1">Membrane</location>
        <topology evidence="1">Single-pass membrane protein</topology>
    </subcellularLocation>
</comment>
<dbReference type="AlphaFoldDB" id="A0AAJ7TLM1"/>
<keyword evidence="10" id="KW-1185">Reference proteome</keyword>
<keyword evidence="5 6" id="KW-0472">Membrane</keyword>
<proteinExistence type="inferred from homology"/>
<evidence type="ECO:0000256" key="2">
    <source>
        <dbReference type="ARBA" id="ARBA00009037"/>
    </source>
</evidence>
<organism evidence="10 11">
    <name type="scientific">Petromyzon marinus</name>
    <name type="common">Sea lamprey</name>
    <dbReference type="NCBI Taxonomy" id="7757"/>
    <lineage>
        <taxon>Eukaryota</taxon>
        <taxon>Metazoa</taxon>
        <taxon>Chordata</taxon>
        <taxon>Craniata</taxon>
        <taxon>Vertebrata</taxon>
        <taxon>Cyclostomata</taxon>
        <taxon>Hyperoartia</taxon>
        <taxon>Petromyzontiformes</taxon>
        <taxon>Petromyzontidae</taxon>
        <taxon>Petromyzon</taxon>
    </lineage>
</organism>
<dbReference type="InterPro" id="IPR008388">
    <property type="entry name" value="Ac45_acc_su"/>
</dbReference>
<reference evidence="11" key="1">
    <citation type="submission" date="2025-08" db="UniProtKB">
        <authorList>
            <consortium name="RefSeq"/>
        </authorList>
    </citation>
    <scope>IDENTIFICATION</scope>
    <source>
        <tissue evidence="11">Sperm</tissue>
    </source>
</reference>
<evidence type="ECO:0000256" key="1">
    <source>
        <dbReference type="ARBA" id="ARBA00004167"/>
    </source>
</evidence>
<dbReference type="FunFam" id="2.40.160.110:FF:000003">
    <property type="entry name" value="ATPase H+ transporting accessory protein 1"/>
    <property type="match status" value="1"/>
</dbReference>
<dbReference type="GO" id="GO:0033176">
    <property type="term" value="C:proton-transporting V-type ATPase complex"/>
    <property type="evidence" value="ECO:0007669"/>
    <property type="project" value="TreeGrafter"/>
</dbReference>
<dbReference type="GO" id="GO:0030641">
    <property type="term" value="P:regulation of cellular pH"/>
    <property type="evidence" value="ECO:0007669"/>
    <property type="project" value="TreeGrafter"/>
</dbReference>
<sequence length="471" mass="51567">MREIRMACSSLGLLLLLFLRGVMSVDQVPLLVWSHERLDWGGHQPPSAGHVVEASELSVYLSHAVQPGSSLVIFMQDKLSVDDFTKYGAVHDGDKHTGVFKNVKALFARAASKLFLPAVDWKAAGAVVEFAREQLGPDRRELDEGPGRSEVPSNLDPHQPNLVVYRLPATAGDSASLRRAAIAENDEIIGNTLATLKSSGINFTAIYTALRPSRVAGSSASLGNPSDVSRGRKLLAVDSTVTQGIYKPLAYSSNNGSCILFWASNITLVYTEAVGGKAVHVELADLTFNNRTVNLSDSQCSSENATLSLTYNNVSTFPYLKLRFYMTNQYYQVTKKNWFSVTSFEVEYAVNQTAVFNTTYISSLEAFSYHCQFLSSSSYYGGYLYAANPLASMWTVTFQDFQIQGFNVGNSSFSYASDCASFFTPAIWMFLVSSTVLVLILTYGVQKILAITTLDRFDDPKGPALAISQSD</sequence>
<gene>
    <name evidence="11" type="primary">LOC116947475</name>
</gene>
<evidence type="ECO:0000256" key="4">
    <source>
        <dbReference type="ARBA" id="ARBA00022989"/>
    </source>
</evidence>
<evidence type="ECO:0000259" key="9">
    <source>
        <dbReference type="Pfam" id="PF20520"/>
    </source>
</evidence>
<dbReference type="Gene3D" id="2.40.160.110">
    <property type="match status" value="1"/>
</dbReference>
<feature type="transmembrane region" description="Helical" evidence="6">
    <location>
        <begin position="426"/>
        <end position="445"/>
    </location>
</feature>